<dbReference type="AlphaFoldDB" id="A0A1T4VML2"/>
<evidence type="ECO:0000313" key="1">
    <source>
        <dbReference type="EMBL" id="SKA66176.1"/>
    </source>
</evidence>
<gene>
    <name evidence="1" type="ORF">SAMN02745213_01765</name>
</gene>
<name>A0A1T4VML2_9GAMM</name>
<protein>
    <submittedName>
        <fullName evidence="1">Uncharacterized protein</fullName>
    </submittedName>
</protein>
<accession>A0A1T4VML2</accession>
<organism evidence="1 2">
    <name type="scientific">Succinivibrio dextrinosolvens DSM 3072</name>
    <dbReference type="NCBI Taxonomy" id="1123324"/>
    <lineage>
        <taxon>Bacteria</taxon>
        <taxon>Pseudomonadati</taxon>
        <taxon>Pseudomonadota</taxon>
        <taxon>Gammaproteobacteria</taxon>
        <taxon>Aeromonadales</taxon>
        <taxon>Succinivibrionaceae</taxon>
        <taxon>Succinivibrio</taxon>
    </lineage>
</organism>
<dbReference type="EMBL" id="FUXX01000034">
    <property type="protein sequence ID" value="SKA66176.1"/>
    <property type="molecule type" value="Genomic_DNA"/>
</dbReference>
<evidence type="ECO:0000313" key="2">
    <source>
        <dbReference type="Proteomes" id="UP000242432"/>
    </source>
</evidence>
<dbReference type="Proteomes" id="UP000242432">
    <property type="component" value="Unassembled WGS sequence"/>
</dbReference>
<reference evidence="2" key="1">
    <citation type="submission" date="2017-02" db="EMBL/GenBank/DDBJ databases">
        <authorList>
            <person name="Varghese N."/>
            <person name="Submissions S."/>
        </authorList>
    </citation>
    <scope>NUCLEOTIDE SEQUENCE [LARGE SCALE GENOMIC DNA]</scope>
    <source>
        <strain evidence="2">DSM 3072</strain>
    </source>
</reference>
<keyword evidence="2" id="KW-1185">Reference proteome</keyword>
<sequence>MMNEREISECKLITERLNDIFAITYYISIRFDEKKEEVSVFRVTDVNQEYPLKTINVIDDNPKGFLLDVLEGVSEY</sequence>
<dbReference type="RefSeq" id="WP_078929143.1">
    <property type="nucleotide sequence ID" value="NZ_FUXX01000034.1"/>
</dbReference>
<proteinExistence type="predicted"/>